<dbReference type="Gene3D" id="1.10.390.10">
    <property type="entry name" value="Neutral Protease Domain 2"/>
    <property type="match status" value="1"/>
</dbReference>
<evidence type="ECO:0000256" key="8">
    <source>
        <dbReference type="ARBA" id="ARBA00022622"/>
    </source>
</evidence>
<dbReference type="PANTHER" id="PTHR11533:SF276">
    <property type="entry name" value="GLUTAMYL AMINOPEPTIDASE"/>
    <property type="match status" value="1"/>
</dbReference>
<evidence type="ECO:0000256" key="25">
    <source>
        <dbReference type="PIRSR" id="PIRSR634016-4"/>
    </source>
</evidence>
<comment type="catalytic activity">
    <reaction evidence="1">
        <text>Release of N-terminal glutamate (and to a lesser extent aspartate) from a peptide.</text>
        <dbReference type="EC" id="3.4.11.7"/>
    </reaction>
</comment>
<dbReference type="PRINTS" id="PR00756">
    <property type="entry name" value="ALADIPTASE"/>
</dbReference>
<keyword evidence="16" id="KW-1133">Transmembrane helix</keyword>
<comment type="subunit">
    <text evidence="5">Homodimer; disulfide-linked.</text>
</comment>
<dbReference type="EMBL" id="JBBCAQ010000006">
    <property type="protein sequence ID" value="KAK7603858.1"/>
    <property type="molecule type" value="Genomic_DNA"/>
</dbReference>
<feature type="domain" description="Aminopeptidase N-like N-terminal" evidence="29">
    <location>
        <begin position="27"/>
        <end position="216"/>
    </location>
</feature>
<dbReference type="GO" id="GO:0070006">
    <property type="term" value="F:metalloaminopeptidase activity"/>
    <property type="evidence" value="ECO:0007669"/>
    <property type="project" value="TreeGrafter"/>
</dbReference>
<dbReference type="GO" id="GO:0043171">
    <property type="term" value="P:peptide catabolic process"/>
    <property type="evidence" value="ECO:0007669"/>
    <property type="project" value="TreeGrafter"/>
</dbReference>
<evidence type="ECO:0000256" key="4">
    <source>
        <dbReference type="ARBA" id="ARBA00010136"/>
    </source>
</evidence>
<keyword evidence="13 24" id="KW-0862">Zinc</keyword>
<dbReference type="FunFam" id="2.60.40.1910:FF:000003">
    <property type="entry name" value="Aminopeptidase"/>
    <property type="match status" value="1"/>
</dbReference>
<feature type="binding site" evidence="24">
    <location>
        <position position="328"/>
    </location>
    <ligand>
        <name>Zn(2+)</name>
        <dbReference type="ChEBI" id="CHEBI:29105"/>
        <note>catalytic</note>
    </ligand>
</feature>
<dbReference type="InterPro" id="IPR027268">
    <property type="entry name" value="Peptidase_M4/M1_CTD_sf"/>
</dbReference>
<keyword evidence="12 26" id="KW-0378">Hydrolase</keyword>
<evidence type="ECO:0000256" key="15">
    <source>
        <dbReference type="ARBA" id="ARBA00022968"/>
    </source>
</evidence>
<feature type="domain" description="Peptidase M1 membrane alanine aminopeptidase" evidence="27">
    <location>
        <begin position="253"/>
        <end position="470"/>
    </location>
</feature>
<keyword evidence="18" id="KW-0472">Membrane</keyword>
<evidence type="ECO:0000313" key="30">
    <source>
        <dbReference type="EMBL" id="KAK7603858.1"/>
    </source>
</evidence>
<dbReference type="Gene3D" id="2.60.40.1730">
    <property type="entry name" value="tricorn interacting facor f3 domain"/>
    <property type="match status" value="1"/>
</dbReference>
<dbReference type="GO" id="GO:0004230">
    <property type="term" value="F:glutamyl aminopeptidase activity"/>
    <property type="evidence" value="ECO:0007669"/>
    <property type="project" value="UniProtKB-EC"/>
</dbReference>
<evidence type="ECO:0000256" key="26">
    <source>
        <dbReference type="RuleBase" id="RU364040"/>
    </source>
</evidence>
<evidence type="ECO:0000256" key="6">
    <source>
        <dbReference type="ARBA" id="ARBA00022438"/>
    </source>
</evidence>
<dbReference type="CDD" id="cd09601">
    <property type="entry name" value="M1_APN-Q_like"/>
    <property type="match status" value="1"/>
</dbReference>
<gene>
    <name evidence="30" type="ORF">V9T40_003857</name>
</gene>
<dbReference type="GO" id="GO:0006508">
    <property type="term" value="P:proteolysis"/>
    <property type="evidence" value="ECO:0007669"/>
    <property type="project" value="UniProtKB-KW"/>
</dbReference>
<evidence type="ECO:0000256" key="10">
    <source>
        <dbReference type="ARBA" id="ARBA00022692"/>
    </source>
</evidence>
<keyword evidence="15" id="KW-0735">Signal-anchor</keyword>
<protein>
    <recommendedName>
        <fullName evidence="26">Aminopeptidase</fullName>
        <ecNumber evidence="26">3.4.11.-</ecNumber>
    </recommendedName>
</protein>
<dbReference type="GO" id="GO:0042277">
    <property type="term" value="F:peptide binding"/>
    <property type="evidence" value="ECO:0007669"/>
    <property type="project" value="TreeGrafter"/>
</dbReference>
<dbReference type="FunFam" id="1.10.390.10:FF:000016">
    <property type="entry name" value="Glutamyl aminopeptidase"/>
    <property type="match status" value="1"/>
</dbReference>
<evidence type="ECO:0000256" key="24">
    <source>
        <dbReference type="PIRSR" id="PIRSR634016-3"/>
    </source>
</evidence>
<organism evidence="30 31">
    <name type="scientific">Parthenolecanium corni</name>
    <dbReference type="NCBI Taxonomy" id="536013"/>
    <lineage>
        <taxon>Eukaryota</taxon>
        <taxon>Metazoa</taxon>
        <taxon>Ecdysozoa</taxon>
        <taxon>Arthropoda</taxon>
        <taxon>Hexapoda</taxon>
        <taxon>Insecta</taxon>
        <taxon>Pterygota</taxon>
        <taxon>Neoptera</taxon>
        <taxon>Paraneoptera</taxon>
        <taxon>Hemiptera</taxon>
        <taxon>Sternorrhyncha</taxon>
        <taxon>Coccoidea</taxon>
        <taxon>Coccidae</taxon>
        <taxon>Parthenolecanium</taxon>
    </lineage>
</organism>
<evidence type="ECO:0000256" key="16">
    <source>
        <dbReference type="ARBA" id="ARBA00022989"/>
    </source>
</evidence>
<dbReference type="InterPro" id="IPR014782">
    <property type="entry name" value="Peptidase_M1_dom"/>
</dbReference>
<comment type="subcellular location">
    <subcellularLocation>
        <location evidence="3">Cell membrane</location>
        <topology evidence="3">Lipid-anchor</topology>
        <topology evidence="3">GPI-anchor</topology>
    </subcellularLocation>
    <subcellularLocation>
        <location evidence="2">Cell membrane</location>
        <topology evidence="2">Single-pass type II membrane protein</topology>
    </subcellularLocation>
</comment>
<evidence type="ECO:0000256" key="11">
    <source>
        <dbReference type="ARBA" id="ARBA00022723"/>
    </source>
</evidence>
<dbReference type="Pfam" id="PF17900">
    <property type="entry name" value="Peptidase_M1_N"/>
    <property type="match status" value="1"/>
</dbReference>
<evidence type="ECO:0000256" key="9">
    <source>
        <dbReference type="ARBA" id="ARBA00022670"/>
    </source>
</evidence>
<dbReference type="FunFam" id="1.25.50.20:FF:000001">
    <property type="entry name" value="Aminopeptidase"/>
    <property type="match status" value="1"/>
</dbReference>
<dbReference type="InterPro" id="IPR045357">
    <property type="entry name" value="Aminopeptidase_N-like_N"/>
</dbReference>
<accession>A0AAN9Y8C0</accession>
<reference evidence="30 31" key="1">
    <citation type="submission" date="2024-03" db="EMBL/GenBank/DDBJ databases">
        <title>Adaptation during the transition from Ophiocordyceps entomopathogen to insect associate is accompanied by gene loss and intensified selection.</title>
        <authorList>
            <person name="Ward C.M."/>
            <person name="Onetto C.A."/>
            <person name="Borneman A.R."/>
        </authorList>
    </citation>
    <scope>NUCLEOTIDE SEQUENCE [LARGE SCALE GENOMIC DNA]</scope>
    <source>
        <strain evidence="30">AWRI1</strain>
        <tissue evidence="30">Single Adult Female</tissue>
    </source>
</reference>
<keyword evidence="9 26" id="KW-0645">Protease</keyword>
<evidence type="ECO:0000256" key="3">
    <source>
        <dbReference type="ARBA" id="ARBA00004609"/>
    </source>
</evidence>
<dbReference type="SUPFAM" id="SSF55486">
    <property type="entry name" value="Metalloproteases ('zincins'), catalytic domain"/>
    <property type="match status" value="1"/>
</dbReference>
<dbReference type="Pfam" id="PF11838">
    <property type="entry name" value="ERAP1_C"/>
    <property type="match status" value="1"/>
</dbReference>
<evidence type="ECO:0000256" key="20">
    <source>
        <dbReference type="ARBA" id="ARBA00023180"/>
    </source>
</evidence>
<evidence type="ECO:0000259" key="28">
    <source>
        <dbReference type="Pfam" id="PF11838"/>
    </source>
</evidence>
<keyword evidence="6 26" id="KW-0031">Aminopeptidase</keyword>
<feature type="binding site" evidence="24">
    <location>
        <position position="347"/>
    </location>
    <ligand>
        <name>Zn(2+)</name>
        <dbReference type="ChEBI" id="CHEBI:29105"/>
        <note>catalytic</note>
    </ligand>
</feature>
<dbReference type="Gene3D" id="2.60.40.1910">
    <property type="match status" value="1"/>
</dbReference>
<dbReference type="Pfam" id="PF01433">
    <property type="entry name" value="Peptidase_M1"/>
    <property type="match status" value="1"/>
</dbReference>
<keyword evidence="8" id="KW-0336">GPI-anchor</keyword>
<evidence type="ECO:0000313" key="31">
    <source>
        <dbReference type="Proteomes" id="UP001367676"/>
    </source>
</evidence>
<feature type="binding site" evidence="23">
    <location>
        <position position="149"/>
    </location>
    <ligand>
        <name>substrate</name>
    </ligand>
</feature>
<dbReference type="InterPro" id="IPR001930">
    <property type="entry name" value="Peptidase_M1"/>
</dbReference>
<dbReference type="PANTHER" id="PTHR11533">
    <property type="entry name" value="PROTEASE M1 ZINC METALLOPROTEASE"/>
    <property type="match status" value="1"/>
</dbReference>
<feature type="domain" description="ERAP1-like C-terminal" evidence="28">
    <location>
        <begin position="553"/>
        <end position="871"/>
    </location>
</feature>
<keyword evidence="11 24" id="KW-0479">Metal-binding</keyword>
<keyword evidence="21" id="KW-0449">Lipoprotein</keyword>
<keyword evidence="7" id="KW-1003">Cell membrane</keyword>
<feature type="binding site" evidence="23">
    <location>
        <position position="824"/>
    </location>
    <ligand>
        <name>substrate</name>
    </ligand>
</feature>
<evidence type="ECO:0000259" key="29">
    <source>
        <dbReference type="Pfam" id="PF17900"/>
    </source>
</evidence>
<keyword evidence="14" id="KW-0106">Calcium</keyword>
<evidence type="ECO:0000256" key="22">
    <source>
        <dbReference type="PIRSR" id="PIRSR634016-1"/>
    </source>
</evidence>
<evidence type="ECO:0000256" key="12">
    <source>
        <dbReference type="ARBA" id="ARBA00022801"/>
    </source>
</evidence>
<dbReference type="Gene3D" id="1.25.50.20">
    <property type="match status" value="1"/>
</dbReference>
<dbReference type="FunFam" id="2.60.40.1730:FF:000012">
    <property type="entry name" value="Aminopeptidase N"/>
    <property type="match status" value="1"/>
</dbReference>
<evidence type="ECO:0000256" key="13">
    <source>
        <dbReference type="ARBA" id="ARBA00022833"/>
    </source>
</evidence>
<dbReference type="GO" id="GO:0005886">
    <property type="term" value="C:plasma membrane"/>
    <property type="evidence" value="ECO:0007669"/>
    <property type="project" value="UniProtKB-SubCell"/>
</dbReference>
<evidence type="ECO:0000256" key="17">
    <source>
        <dbReference type="ARBA" id="ARBA00023049"/>
    </source>
</evidence>
<evidence type="ECO:0000259" key="27">
    <source>
        <dbReference type="Pfam" id="PF01433"/>
    </source>
</evidence>
<sequence>MDELGRSMAVSPPRPWRHIRLSEDIRPSEYHLWLYPNLSSGNFNGRVTIKIDVSSAQSYIAVHIKGLKITTSKLSLNNEQRTEIPLKECFEYSENEFWICELENPLMPNSYRLYFEFNGKLTNKIVGFYRSTYKDSDGVERNIATTKFEPTYARQAFPCFDEPGFKATYVIELVKPASNEFIALSNMPQEEEEVNQPSMGLSTVRFAPSFPMSTYLACFIVCDFDSLEAAQTEFGFPITVYARKDIIRDVKFARDFAVHAAEYFSKYFQITYPLPKLDLIAIPDFVSGAMENWGLITFRETRLASSENHSAINTKLSVALTVAHEISHMWFGDLVTMKWWNDLWLNEGFATFMEYKAVDAEYPTWEVDYVFMEHELFTVMKIDATLSSHPIISQVDHPDQITEIFDGISYNKGASIIRMLEKTVGPEQFQAGIKEYLEHYRLSNAETNDLWFHLRNNANQMDVQSFMDTWTRQMGYPVLQVKIDKEKNQMNITQERFLSDPKAVYDKSSSPYNYRWEIPISFITSEETSLIETHWFRRTQDVVTIDLKKGVSWVKLNNQNMGYYLVNYEDSMWKELHSVLTSNHKILHASDRGSLIYNAFRLAEANQLSYDIALLMIDYLNRETHYFPWSVAAKDLSNFDKKLYGSNAHASFKKYVRFLIKDSRAMTWNVDDRASYANKSLQGTILELGCMAGNTTCLRQAVTLFKQWLTEPSMKLHPELAYMIMFFGIGQTSEEEWNKLWEIYLKENDPQNKVNIMKALCATKEPPVISRLLENGKNESLIRSQDYLSVIGFCSLNPTANPIVWDFVRKEWPYLVNRYTLNDRYLGNLIAHITLLFSSETRLNQMKEFFAQYPEAGAGANARKQALERVKNNISWRQTHFEKVGEWFRKAAENIHEEE</sequence>
<evidence type="ECO:0000256" key="7">
    <source>
        <dbReference type="ARBA" id="ARBA00022475"/>
    </source>
</evidence>
<name>A0AAN9Y8C0_9HEMI</name>
<dbReference type="Proteomes" id="UP001367676">
    <property type="component" value="Unassembled WGS sequence"/>
</dbReference>
<feature type="binding site" evidence="23">
    <location>
        <begin position="288"/>
        <end position="292"/>
    </location>
    <ligand>
        <name>substrate</name>
    </ligand>
</feature>
<comment type="caution">
    <text evidence="30">The sequence shown here is derived from an EMBL/GenBank/DDBJ whole genome shotgun (WGS) entry which is preliminary data.</text>
</comment>
<dbReference type="InterPro" id="IPR042097">
    <property type="entry name" value="Aminopeptidase_N-like_N_sf"/>
</dbReference>
<dbReference type="GO" id="GO:0098552">
    <property type="term" value="C:side of membrane"/>
    <property type="evidence" value="ECO:0007669"/>
    <property type="project" value="UniProtKB-KW"/>
</dbReference>
<dbReference type="InterPro" id="IPR024571">
    <property type="entry name" value="ERAP1-like_C_dom"/>
</dbReference>
<keyword evidence="10" id="KW-0812">Transmembrane</keyword>
<dbReference type="GO" id="GO:0008270">
    <property type="term" value="F:zinc ion binding"/>
    <property type="evidence" value="ECO:0007669"/>
    <property type="project" value="UniProtKB-UniRule"/>
</dbReference>
<evidence type="ECO:0000256" key="18">
    <source>
        <dbReference type="ARBA" id="ARBA00023136"/>
    </source>
</evidence>
<keyword evidence="31" id="KW-1185">Reference proteome</keyword>
<feature type="active site" description="Proton acceptor" evidence="22">
    <location>
        <position position="325"/>
    </location>
</feature>
<keyword evidence="17 26" id="KW-0482">Metalloprotease</keyword>
<dbReference type="GO" id="GO:0005737">
    <property type="term" value="C:cytoplasm"/>
    <property type="evidence" value="ECO:0007669"/>
    <property type="project" value="TreeGrafter"/>
</dbReference>
<evidence type="ECO:0000256" key="23">
    <source>
        <dbReference type="PIRSR" id="PIRSR634016-2"/>
    </source>
</evidence>
<dbReference type="GO" id="GO:0005615">
    <property type="term" value="C:extracellular space"/>
    <property type="evidence" value="ECO:0007669"/>
    <property type="project" value="TreeGrafter"/>
</dbReference>
<evidence type="ECO:0000256" key="14">
    <source>
        <dbReference type="ARBA" id="ARBA00022837"/>
    </source>
</evidence>
<feature type="binding site" evidence="24">
    <location>
        <position position="324"/>
    </location>
    <ligand>
        <name>Zn(2+)</name>
        <dbReference type="ChEBI" id="CHEBI:29105"/>
        <note>catalytic</note>
    </ligand>
</feature>
<dbReference type="SUPFAM" id="SSF63737">
    <property type="entry name" value="Leukotriene A4 hydrolase N-terminal domain"/>
    <property type="match status" value="1"/>
</dbReference>
<evidence type="ECO:0000256" key="1">
    <source>
        <dbReference type="ARBA" id="ARBA00001703"/>
    </source>
</evidence>
<evidence type="ECO:0000256" key="2">
    <source>
        <dbReference type="ARBA" id="ARBA00004401"/>
    </source>
</evidence>
<proteinExistence type="inferred from homology"/>
<evidence type="ECO:0000256" key="21">
    <source>
        <dbReference type="ARBA" id="ARBA00023288"/>
    </source>
</evidence>
<keyword evidence="20" id="KW-0325">Glycoprotein</keyword>
<comment type="similarity">
    <text evidence="4 26">Belongs to the peptidase M1 family.</text>
</comment>
<dbReference type="EC" id="3.4.11.-" evidence="26"/>
<comment type="cofactor">
    <cofactor evidence="24 26">
        <name>Zn(2+)</name>
        <dbReference type="ChEBI" id="CHEBI:29105"/>
    </cofactor>
    <text evidence="24 26">Binds 1 zinc ion per subunit.</text>
</comment>
<evidence type="ECO:0000256" key="19">
    <source>
        <dbReference type="ARBA" id="ARBA00023157"/>
    </source>
</evidence>
<dbReference type="InterPro" id="IPR050344">
    <property type="entry name" value="Peptidase_M1_aminopeptidases"/>
</dbReference>
<feature type="site" description="Transition state stabilizer" evidence="25">
    <location>
        <position position="410"/>
    </location>
</feature>
<dbReference type="AlphaFoldDB" id="A0AAN9Y8C0"/>
<dbReference type="InterPro" id="IPR034016">
    <property type="entry name" value="M1_APN-typ"/>
</dbReference>
<evidence type="ECO:0000256" key="5">
    <source>
        <dbReference type="ARBA" id="ARBA00011748"/>
    </source>
</evidence>
<keyword evidence="19" id="KW-1015">Disulfide bond</keyword>